<comment type="similarity">
    <text evidence="1">Belongs to the protein disulfide isomerase family.</text>
</comment>
<dbReference type="GO" id="GO:0003756">
    <property type="term" value="F:protein disulfide isomerase activity"/>
    <property type="evidence" value="ECO:0007669"/>
    <property type="project" value="TreeGrafter"/>
</dbReference>
<feature type="domain" description="J" evidence="3">
    <location>
        <begin position="245"/>
        <end position="324"/>
    </location>
</feature>
<dbReference type="PROSITE" id="PS50076">
    <property type="entry name" value="DNAJ_2"/>
    <property type="match status" value="1"/>
</dbReference>
<dbReference type="VEuPathDB" id="ToxoDB:LOC34620455"/>
<feature type="region of interest" description="Disordered" evidence="2">
    <location>
        <begin position="786"/>
        <end position="808"/>
    </location>
</feature>
<dbReference type="SUPFAM" id="SSF52833">
    <property type="entry name" value="Thioredoxin-like"/>
    <property type="match status" value="1"/>
</dbReference>
<comment type="caution">
    <text evidence="4">The sequence shown here is derived from an EMBL/GenBank/DDBJ whole genome shotgun (WGS) entry which is preliminary data.</text>
</comment>
<dbReference type="VEuPathDB" id="ToxoDB:cyc_03828"/>
<dbReference type="InParanoid" id="A0A1D3CS18"/>
<feature type="compositionally biased region" description="Basic and acidic residues" evidence="2">
    <location>
        <begin position="119"/>
        <end position="136"/>
    </location>
</feature>
<dbReference type="PANTHER" id="PTHR18929">
    <property type="entry name" value="PROTEIN DISULFIDE ISOMERASE"/>
    <property type="match status" value="1"/>
</dbReference>
<dbReference type="CDD" id="cd06257">
    <property type="entry name" value="DnaJ"/>
    <property type="match status" value="1"/>
</dbReference>
<dbReference type="GO" id="GO:0034976">
    <property type="term" value="P:response to endoplasmic reticulum stress"/>
    <property type="evidence" value="ECO:0007669"/>
    <property type="project" value="TreeGrafter"/>
</dbReference>
<feature type="compositionally biased region" description="Low complexity" evidence="2">
    <location>
        <begin position="154"/>
        <end position="171"/>
    </location>
</feature>
<feature type="region of interest" description="Disordered" evidence="2">
    <location>
        <begin position="498"/>
        <end position="523"/>
    </location>
</feature>
<organism evidence="4 5">
    <name type="scientific">Cyclospora cayetanensis</name>
    <dbReference type="NCBI Taxonomy" id="88456"/>
    <lineage>
        <taxon>Eukaryota</taxon>
        <taxon>Sar</taxon>
        <taxon>Alveolata</taxon>
        <taxon>Apicomplexa</taxon>
        <taxon>Conoidasida</taxon>
        <taxon>Coccidia</taxon>
        <taxon>Eucoccidiorida</taxon>
        <taxon>Eimeriorina</taxon>
        <taxon>Eimeriidae</taxon>
        <taxon>Cyclospora</taxon>
    </lineage>
</organism>
<accession>A0A1D3CS18</accession>
<proteinExistence type="inferred from homology"/>
<feature type="compositionally biased region" description="Low complexity" evidence="2">
    <location>
        <begin position="582"/>
        <end position="595"/>
    </location>
</feature>
<gene>
    <name evidence="4" type="ORF">cyc_03828</name>
</gene>
<keyword evidence="5" id="KW-1185">Reference proteome</keyword>
<dbReference type="SUPFAM" id="SSF46565">
    <property type="entry name" value="Chaperone J-domain"/>
    <property type="match status" value="1"/>
</dbReference>
<evidence type="ECO:0000259" key="3">
    <source>
        <dbReference type="PROSITE" id="PS50076"/>
    </source>
</evidence>
<evidence type="ECO:0000313" key="4">
    <source>
        <dbReference type="EMBL" id="OEH73993.1"/>
    </source>
</evidence>
<name>A0A1D3CS18_9EIME</name>
<dbReference type="GO" id="GO:0005783">
    <property type="term" value="C:endoplasmic reticulum"/>
    <property type="evidence" value="ECO:0007669"/>
    <property type="project" value="TreeGrafter"/>
</dbReference>
<dbReference type="EMBL" id="JROU02002177">
    <property type="protein sequence ID" value="OEH73993.1"/>
    <property type="molecule type" value="Genomic_DNA"/>
</dbReference>
<reference evidence="4 5" key="1">
    <citation type="journal article" date="2016" name="BMC Genomics">
        <title>Comparative genomics reveals Cyclospora cayetanensis possesses coccidia-like metabolism and invasion components but unique surface antigens.</title>
        <authorList>
            <person name="Liu S."/>
            <person name="Wang L."/>
            <person name="Zheng H."/>
            <person name="Xu Z."/>
            <person name="Roellig D.M."/>
            <person name="Li N."/>
            <person name="Frace M.A."/>
            <person name="Tang K."/>
            <person name="Arrowood M.J."/>
            <person name="Moss D.M."/>
            <person name="Zhang L."/>
            <person name="Feng Y."/>
            <person name="Xiao L."/>
        </authorList>
    </citation>
    <scope>NUCLEOTIDE SEQUENCE [LARGE SCALE GENOMIC DNA]</scope>
    <source>
        <strain evidence="4 5">CHN_HEN01</strain>
    </source>
</reference>
<dbReference type="GO" id="GO:0006457">
    <property type="term" value="P:protein folding"/>
    <property type="evidence" value="ECO:0007669"/>
    <property type="project" value="TreeGrafter"/>
</dbReference>
<dbReference type="Gene3D" id="1.10.287.110">
    <property type="entry name" value="DnaJ domain"/>
    <property type="match status" value="1"/>
</dbReference>
<dbReference type="Proteomes" id="UP000095192">
    <property type="component" value="Unassembled WGS sequence"/>
</dbReference>
<dbReference type="InterPro" id="IPR036249">
    <property type="entry name" value="Thioredoxin-like_sf"/>
</dbReference>
<sequence>MQETAFERARWKRCIATAWAAAALEAYAAPVHSGASAASTETPSFVGTDAPGPRTATTATVVASKGFSAMKANRTAAALRAGAAAAELRCASISLRTQRPQHKQQLHLPLSPGSSGKRKAADSLLQRHPEKQESLHKGRLSGQVHQKHKHQPHQVHLQNKQQQNGQQTQPLRPSDTGAKAFNVIEPLRLHPSTPEHVAQRVRLLTASSRGPPGTPPATLPVDEGEWTKSLQLLEEAWETSAAPFEIYRQLEVEPDANAVQIRKAFVRLVAIHHPDKGGSPEFLRHVASSTTCTVQQLHAALAATLVTAIDAKIAQARPLLKQLFFLWQLSKALREVPCTGDIFQSALEATSTRAAERLPLEGLVRLCPVYSARIEQQSLLNRGLWHCKEGKSVGLMQNQVDADQRDRLRHESEEQQCAKKVQPECGTAWLASLRAQIALTERTVSDGFLFLQLLWSFGKKGAPRPEASASGGGSLFKNEGNSKRQLQGLLLSREAAVATPRAEAGGPPARQATPENEFESSRQTADGIVSAATQAEKTTSGEAHKLLLLLFSPKNSLEEELSRLLNPKTPRLQTTAARVTGAAAASEAAGPVAATDTPLDDEANERGSLSTAARAETDTAGALVSEHPAAARMAENTQAPAISWAMQQAAALAAAAENAAAAEAEVLEAATSEETAAAEAALTAPPGHIAELTEGALAIVLDKRSSALVLYAPQECEQNTSSSAAVFSAVTRAFKRLSLLHPAVVFAKVTSVGMRGVWRPRMRVRDASGCSLFLLFKPQKPRDVQKLGQEGAPLDTSEASGEAEASRVEGEETKAFFFSENATEEDVKLQILKLGFPPSLRISQQQLFKQILFEFPRLLVRCFANGAFSAESTEAISSAKSRLPSADATKAASQLPIIDIADPSWASLLNAQAPCQVLIGPKGSHASFSLVDAENTDEQASILLCFPSLYIFSAGSYPTARVPKTLRLMRALQGTATVHTLTSHTAPIIFTESRPVAFFFGGSEPAIVEDFAFAEAAASWGGSVTFCSSPRPSSLQSRAIDYIGIREKRLPQVLIVSDIDDPKKTTKYICPNISTKQAITECLNAFKEGRLKPYYKSAEPPKIQRGPVYGSGACGASQELVSSQFKAVVTSSPQEVLLLLYSPNCPHSATFMPIFEEVWVQLVGEVLIRMTISSWLTVFFQDMSFSSSPSGLANSCVLYASAGLPVLTQLAIRVAHEESLLLARMDGTKNEVAGLNVAAQTPEKEGEEQYGVYMHPTPVSVHGYPVILFFAKKDPIQNAKVPIVYTGPRTAEALRNFVVSQTVLQAREDL</sequence>
<feature type="region of interest" description="Disordered" evidence="2">
    <location>
        <begin position="582"/>
        <end position="607"/>
    </location>
</feature>
<protein>
    <submittedName>
        <fullName evidence="4">Thioredoxin domain-containing protein</fullName>
    </submittedName>
</protein>
<dbReference type="InterPro" id="IPR036869">
    <property type="entry name" value="J_dom_sf"/>
</dbReference>
<dbReference type="InterPro" id="IPR001623">
    <property type="entry name" value="DnaJ_domain"/>
</dbReference>
<evidence type="ECO:0000313" key="5">
    <source>
        <dbReference type="Proteomes" id="UP000095192"/>
    </source>
</evidence>
<feature type="region of interest" description="Disordered" evidence="2">
    <location>
        <begin position="96"/>
        <end position="176"/>
    </location>
</feature>
<evidence type="ECO:0000256" key="1">
    <source>
        <dbReference type="ARBA" id="ARBA00006347"/>
    </source>
</evidence>
<dbReference type="Gene3D" id="3.40.30.10">
    <property type="entry name" value="Glutaredoxin"/>
    <property type="match status" value="2"/>
</dbReference>
<evidence type="ECO:0000256" key="2">
    <source>
        <dbReference type="SAM" id="MobiDB-lite"/>
    </source>
</evidence>